<proteinExistence type="inferred from homology"/>
<comment type="cofactor">
    <cofactor evidence="1">
        <name>Mg(2+)</name>
        <dbReference type="ChEBI" id="CHEBI:18420"/>
    </cofactor>
</comment>
<dbReference type="PROSITE" id="PS00893">
    <property type="entry name" value="NUDIX_BOX"/>
    <property type="match status" value="1"/>
</dbReference>
<dbReference type="PROSITE" id="PS51462">
    <property type="entry name" value="NUDIX"/>
    <property type="match status" value="1"/>
</dbReference>
<dbReference type="PRINTS" id="PR00502">
    <property type="entry name" value="NUDIXFAMILY"/>
</dbReference>
<dbReference type="KEGG" id="ccb:Clocel_0263"/>
<dbReference type="PANTHER" id="PTHR42904">
    <property type="entry name" value="NUDIX HYDROLASE, NUDC SUBFAMILY"/>
    <property type="match status" value="1"/>
</dbReference>
<keyword evidence="10" id="KW-1185">Reference proteome</keyword>
<evidence type="ECO:0000256" key="6">
    <source>
        <dbReference type="ARBA" id="ARBA00023027"/>
    </source>
</evidence>
<dbReference type="OrthoDB" id="9800077at2"/>
<evidence type="ECO:0000256" key="1">
    <source>
        <dbReference type="ARBA" id="ARBA00001946"/>
    </source>
</evidence>
<keyword evidence="3" id="KW-0479">Metal-binding</keyword>
<evidence type="ECO:0000313" key="9">
    <source>
        <dbReference type="EMBL" id="ADL50047.1"/>
    </source>
</evidence>
<dbReference type="GO" id="GO:0035529">
    <property type="term" value="F:NADH pyrophosphatase activity"/>
    <property type="evidence" value="ECO:0007669"/>
    <property type="project" value="TreeGrafter"/>
</dbReference>
<evidence type="ECO:0000256" key="5">
    <source>
        <dbReference type="ARBA" id="ARBA00022842"/>
    </source>
</evidence>
<evidence type="ECO:0000256" key="3">
    <source>
        <dbReference type="ARBA" id="ARBA00022723"/>
    </source>
</evidence>
<protein>
    <recommendedName>
        <fullName evidence="2">NAD(+) diphosphatase</fullName>
        <ecNumber evidence="2">3.6.1.22</ecNumber>
    </recommendedName>
</protein>
<dbReference type="InterPro" id="IPR020084">
    <property type="entry name" value="NUDIX_hydrolase_CS"/>
</dbReference>
<evidence type="ECO:0000256" key="7">
    <source>
        <dbReference type="RuleBase" id="RU003476"/>
    </source>
</evidence>
<evidence type="ECO:0000313" key="10">
    <source>
        <dbReference type="Proteomes" id="UP000002730"/>
    </source>
</evidence>
<dbReference type="Pfam" id="PF00293">
    <property type="entry name" value="NUDIX"/>
    <property type="match status" value="1"/>
</dbReference>
<accession>D9SPJ8</accession>
<dbReference type="EMBL" id="CP002160">
    <property type="protein sequence ID" value="ADL50047.1"/>
    <property type="molecule type" value="Genomic_DNA"/>
</dbReference>
<evidence type="ECO:0000256" key="4">
    <source>
        <dbReference type="ARBA" id="ARBA00022801"/>
    </source>
</evidence>
<gene>
    <name evidence="9" type="ordered locus">Clocel_0263</name>
</gene>
<dbReference type="AlphaFoldDB" id="D9SPJ8"/>
<dbReference type="GO" id="GO:0006742">
    <property type="term" value="P:NADP+ catabolic process"/>
    <property type="evidence" value="ECO:0007669"/>
    <property type="project" value="TreeGrafter"/>
</dbReference>
<dbReference type="CDD" id="cd03429">
    <property type="entry name" value="NUDIX_NADH_pyrophosphatase_Nudt13"/>
    <property type="match status" value="1"/>
</dbReference>
<organism evidence="9 10">
    <name type="scientific">Clostridium cellulovorans (strain ATCC 35296 / DSM 3052 / OCM 3 / 743B)</name>
    <dbReference type="NCBI Taxonomy" id="573061"/>
    <lineage>
        <taxon>Bacteria</taxon>
        <taxon>Bacillati</taxon>
        <taxon>Bacillota</taxon>
        <taxon>Clostridia</taxon>
        <taxon>Eubacteriales</taxon>
        <taxon>Clostridiaceae</taxon>
        <taxon>Clostridium</taxon>
    </lineage>
</organism>
<keyword evidence="5" id="KW-0460">Magnesium</keyword>
<dbReference type="Proteomes" id="UP000002730">
    <property type="component" value="Chromosome"/>
</dbReference>
<dbReference type="EC" id="3.6.1.22" evidence="2"/>
<dbReference type="eggNOG" id="COG2816">
    <property type="taxonomic scope" value="Bacteria"/>
</dbReference>
<name>D9SPJ8_CLOC7</name>
<dbReference type="InterPro" id="IPR049734">
    <property type="entry name" value="NudC-like_C"/>
</dbReference>
<dbReference type="InterPro" id="IPR020476">
    <property type="entry name" value="Nudix_hydrolase"/>
</dbReference>
<evidence type="ECO:0000256" key="2">
    <source>
        <dbReference type="ARBA" id="ARBA00012381"/>
    </source>
</evidence>
<dbReference type="GO" id="GO:0019677">
    <property type="term" value="P:NAD+ catabolic process"/>
    <property type="evidence" value="ECO:0007669"/>
    <property type="project" value="TreeGrafter"/>
</dbReference>
<reference evidence="9 10" key="1">
    <citation type="submission" date="2010-08" db="EMBL/GenBank/DDBJ databases">
        <title>Complete sequence of Clostridium cellulovorans 743B.</title>
        <authorList>
            <consortium name="US DOE Joint Genome Institute"/>
            <person name="Lucas S."/>
            <person name="Copeland A."/>
            <person name="Lapidus A."/>
            <person name="Cheng J.-F."/>
            <person name="Bruce D."/>
            <person name="Goodwin L."/>
            <person name="Pitluck S."/>
            <person name="Chertkov O."/>
            <person name="Detter J.C."/>
            <person name="Han C."/>
            <person name="Tapia R."/>
            <person name="Land M."/>
            <person name="Hauser L."/>
            <person name="Chang Y.-J."/>
            <person name="Jeffries C."/>
            <person name="Kyrpides N."/>
            <person name="Ivanova N."/>
            <person name="Mikhailova N."/>
            <person name="Hemme C.L."/>
            <person name="Woyke T."/>
        </authorList>
    </citation>
    <scope>NUCLEOTIDE SEQUENCE [LARGE SCALE GENOMIC DNA]</scope>
    <source>
        <strain evidence="10">ATCC 35296 / DSM 3052 / OCM 3 / 743B</strain>
    </source>
</reference>
<dbReference type="InterPro" id="IPR050241">
    <property type="entry name" value="NAD-cap_RNA_hydrolase_NudC"/>
</dbReference>
<dbReference type="HOGENOM" id="CLU_132589_0_0_9"/>
<dbReference type="GO" id="GO:0005829">
    <property type="term" value="C:cytosol"/>
    <property type="evidence" value="ECO:0007669"/>
    <property type="project" value="TreeGrafter"/>
</dbReference>
<dbReference type="InterPro" id="IPR000086">
    <property type="entry name" value="NUDIX_hydrolase_dom"/>
</dbReference>
<comment type="similarity">
    <text evidence="7">Belongs to the Nudix hydrolase family.</text>
</comment>
<keyword evidence="6" id="KW-0520">NAD</keyword>
<keyword evidence="4 7" id="KW-0378">Hydrolase</keyword>
<sequence length="168" mass="19516">MKFIYCPICGEKLSEKNIGDEGLVRYCFTCNRPYFDSPSSCVEVLILNEHNQILLLKQNYISKTHWGVVSGYVNNGETLEETVIREVLEETGQEVEKMQYVESYYFRPNELIMAGFIAFVKAKPFNNSNEVDDIMWCEIDEVNKYIARVNNMSGIHFDNSMKLLKSLR</sequence>
<feature type="domain" description="Nudix hydrolase" evidence="8">
    <location>
        <begin position="37"/>
        <end position="162"/>
    </location>
</feature>
<dbReference type="InterPro" id="IPR015797">
    <property type="entry name" value="NUDIX_hydrolase-like_dom_sf"/>
</dbReference>
<evidence type="ECO:0000259" key="8">
    <source>
        <dbReference type="PROSITE" id="PS51462"/>
    </source>
</evidence>
<dbReference type="PANTHER" id="PTHR42904:SF12">
    <property type="entry name" value="ADP-RIBOSE PYROPHOSPHATASE-RELATED"/>
    <property type="match status" value="1"/>
</dbReference>
<dbReference type="STRING" id="573061.Clocel_0263"/>
<dbReference type="Gene3D" id="3.90.79.10">
    <property type="entry name" value="Nucleoside Triphosphate Pyrophosphohydrolase"/>
    <property type="match status" value="1"/>
</dbReference>
<dbReference type="RefSeq" id="WP_010075189.1">
    <property type="nucleotide sequence ID" value="NC_014393.1"/>
</dbReference>
<dbReference type="SUPFAM" id="SSF55811">
    <property type="entry name" value="Nudix"/>
    <property type="match status" value="1"/>
</dbReference>
<dbReference type="GO" id="GO:0046872">
    <property type="term" value="F:metal ion binding"/>
    <property type="evidence" value="ECO:0007669"/>
    <property type="project" value="UniProtKB-KW"/>
</dbReference>